<evidence type="ECO:0000256" key="1">
    <source>
        <dbReference type="PROSITE-ProRule" id="PRU10141"/>
    </source>
</evidence>
<keyword evidence="1" id="KW-0547">Nucleotide-binding</keyword>
<feature type="binding site" evidence="1">
    <location>
        <position position="58"/>
    </location>
    <ligand>
        <name>ATP</name>
        <dbReference type="ChEBI" id="CHEBI:30616"/>
    </ligand>
</feature>
<name>A0A9W7STH0_9PEZI</name>
<dbReference type="GO" id="GO:0004672">
    <property type="term" value="F:protein kinase activity"/>
    <property type="evidence" value="ECO:0007669"/>
    <property type="project" value="InterPro"/>
</dbReference>
<dbReference type="OrthoDB" id="3829352at2759"/>
<reference evidence="3 4" key="2">
    <citation type="journal article" date="2021" name="Curr. Genet.">
        <title>Genetic response to nitrogen starvation in the aggressive Eucalyptus foliar pathogen Teratosphaeria destructans.</title>
        <authorList>
            <person name="Havenga M."/>
            <person name="Wingfield B.D."/>
            <person name="Wingfield M.J."/>
            <person name="Dreyer L.L."/>
            <person name="Roets F."/>
            <person name="Aylward J."/>
        </authorList>
    </citation>
    <scope>NUCLEOTIDE SEQUENCE [LARGE SCALE GENOMIC DNA]</scope>
    <source>
        <strain evidence="3">CMW44962</strain>
    </source>
</reference>
<comment type="caution">
    <text evidence="3">The sequence shown here is derived from an EMBL/GenBank/DDBJ whole genome shotgun (WGS) entry which is preliminary data.</text>
</comment>
<reference evidence="3 4" key="1">
    <citation type="journal article" date="2018" name="IMA Fungus">
        <title>IMA Genome-F 10: Nine draft genome sequences of Claviceps purpurea s.lat., including C. arundinis, C. humidiphila, and C. cf. spartinae, pseudomolecules for the pitch canker pathogen Fusarium circinatum, draft genome of Davidsoniella eucalypti, Grosmannia galeiformis, Quambalaria eucalypti, and Teratosphaeria destructans.</title>
        <authorList>
            <person name="Wingfield B.D."/>
            <person name="Liu M."/>
            <person name="Nguyen H.D."/>
            <person name="Lane F.A."/>
            <person name="Morgan S.W."/>
            <person name="De Vos L."/>
            <person name="Wilken P.M."/>
            <person name="Duong T.A."/>
            <person name="Aylward J."/>
            <person name="Coetzee M.P."/>
            <person name="Dadej K."/>
            <person name="De Beer Z.W."/>
            <person name="Findlay W."/>
            <person name="Havenga M."/>
            <person name="Kolarik M."/>
            <person name="Menzies J.G."/>
            <person name="Naidoo K."/>
            <person name="Pochopski O."/>
            <person name="Shoukouhi P."/>
            <person name="Santana Q.C."/>
            <person name="Seifert K.A."/>
            <person name="Soal N."/>
            <person name="Steenkamp E.T."/>
            <person name="Tatham C.T."/>
            <person name="van der Nest M.A."/>
            <person name="Wingfield M.J."/>
        </authorList>
    </citation>
    <scope>NUCLEOTIDE SEQUENCE [LARGE SCALE GENOMIC DNA]</scope>
    <source>
        <strain evidence="3">CMW44962</strain>
    </source>
</reference>
<gene>
    <name evidence="3" type="ORF">Tdes44962_MAKER09388</name>
</gene>
<evidence type="ECO:0000313" key="3">
    <source>
        <dbReference type="EMBL" id="KAH9828348.1"/>
    </source>
</evidence>
<sequence length="349" mass="38673">MSAANSILQNRFLRDQPQDDSYQHCSLYYCIIKQLGQGDNGQAYAAISKDAARLAIMKHERKQTQAFFDELRANLVAIKFAKPDNLEGDLTNEIIILTRELTEANPCYTWACNSTSDGPRRQWLALPFCNGGELGHFVHRYPGAVNPGFQWHVLCELVRGVLYIFWGIDRPNQTAPQVGWPLLTHSDIYTCNLLLSTRSPSFGDYPSVVIADFGRAEAEEPINPGSTSVSVSDDNFNNDVRGSIYLKELTEDIRCIGGVVDDIQADVAESGVQSGVPTAFQVNNMIELVLAQLRVFRARSIVQSIGFLHAVLEIAIEQRAATYQPMPADAVAFLNAPKVSDRELLASMC</sequence>
<accession>A0A9W7STH0</accession>
<dbReference type="Proteomes" id="UP001138500">
    <property type="component" value="Unassembled WGS sequence"/>
</dbReference>
<dbReference type="Gene3D" id="1.10.510.10">
    <property type="entry name" value="Transferase(Phosphotransferase) domain 1"/>
    <property type="match status" value="1"/>
</dbReference>
<evidence type="ECO:0000259" key="2">
    <source>
        <dbReference type="PROSITE" id="PS50011"/>
    </source>
</evidence>
<dbReference type="AlphaFoldDB" id="A0A9W7STH0"/>
<dbReference type="InterPro" id="IPR011009">
    <property type="entry name" value="Kinase-like_dom_sf"/>
</dbReference>
<dbReference type="PROSITE" id="PS50011">
    <property type="entry name" value="PROTEIN_KINASE_DOM"/>
    <property type="match status" value="1"/>
</dbReference>
<dbReference type="SMART" id="SM00220">
    <property type="entry name" value="S_TKc"/>
    <property type="match status" value="1"/>
</dbReference>
<dbReference type="GO" id="GO:0005524">
    <property type="term" value="F:ATP binding"/>
    <property type="evidence" value="ECO:0007669"/>
    <property type="project" value="UniProtKB-UniRule"/>
</dbReference>
<organism evidence="3 4">
    <name type="scientific">Teratosphaeria destructans</name>
    <dbReference type="NCBI Taxonomy" id="418781"/>
    <lineage>
        <taxon>Eukaryota</taxon>
        <taxon>Fungi</taxon>
        <taxon>Dikarya</taxon>
        <taxon>Ascomycota</taxon>
        <taxon>Pezizomycotina</taxon>
        <taxon>Dothideomycetes</taxon>
        <taxon>Dothideomycetidae</taxon>
        <taxon>Mycosphaerellales</taxon>
        <taxon>Teratosphaeriaceae</taxon>
        <taxon>Teratosphaeria</taxon>
    </lineage>
</organism>
<keyword evidence="4" id="KW-1185">Reference proteome</keyword>
<dbReference type="InterPro" id="IPR017441">
    <property type="entry name" value="Protein_kinase_ATP_BS"/>
</dbReference>
<dbReference type="SUPFAM" id="SSF56112">
    <property type="entry name" value="Protein kinase-like (PK-like)"/>
    <property type="match status" value="1"/>
</dbReference>
<proteinExistence type="predicted"/>
<dbReference type="PROSITE" id="PS00107">
    <property type="entry name" value="PROTEIN_KINASE_ATP"/>
    <property type="match status" value="1"/>
</dbReference>
<dbReference type="InterPro" id="IPR000719">
    <property type="entry name" value="Prot_kinase_dom"/>
</dbReference>
<feature type="domain" description="Protein kinase" evidence="2">
    <location>
        <begin position="29"/>
        <end position="334"/>
    </location>
</feature>
<protein>
    <recommendedName>
        <fullName evidence="2">Protein kinase domain-containing protein</fullName>
    </recommendedName>
</protein>
<dbReference type="EMBL" id="RIBY02001645">
    <property type="protein sequence ID" value="KAH9828348.1"/>
    <property type="molecule type" value="Genomic_DNA"/>
</dbReference>
<evidence type="ECO:0000313" key="4">
    <source>
        <dbReference type="Proteomes" id="UP001138500"/>
    </source>
</evidence>
<keyword evidence="1" id="KW-0067">ATP-binding</keyword>